<proteinExistence type="predicted"/>
<gene>
    <name evidence="1" type="ORF">K488DRAFT_84721</name>
</gene>
<comment type="caution">
    <text evidence="1">The sequence shown here is derived from an EMBL/GenBank/DDBJ whole genome shotgun (WGS) entry which is preliminary data.</text>
</comment>
<reference evidence="1" key="2">
    <citation type="journal article" date="2022" name="New Phytol.">
        <title>Evolutionary transition to the ectomycorrhizal habit in the genomes of a hyperdiverse lineage of mushroom-forming fungi.</title>
        <authorList>
            <person name="Looney B."/>
            <person name="Miyauchi S."/>
            <person name="Morin E."/>
            <person name="Drula E."/>
            <person name="Courty P.E."/>
            <person name="Kohler A."/>
            <person name="Kuo A."/>
            <person name="LaButti K."/>
            <person name="Pangilinan J."/>
            <person name="Lipzen A."/>
            <person name="Riley R."/>
            <person name="Andreopoulos W."/>
            <person name="He G."/>
            <person name="Johnson J."/>
            <person name="Nolan M."/>
            <person name="Tritt A."/>
            <person name="Barry K.W."/>
            <person name="Grigoriev I.V."/>
            <person name="Nagy L.G."/>
            <person name="Hibbett D."/>
            <person name="Henrissat B."/>
            <person name="Matheny P.B."/>
            <person name="Labbe J."/>
            <person name="Martin F.M."/>
        </authorList>
    </citation>
    <scope>NUCLEOTIDE SEQUENCE</scope>
    <source>
        <strain evidence="1">EC-137</strain>
    </source>
</reference>
<evidence type="ECO:0000313" key="2">
    <source>
        <dbReference type="Proteomes" id="UP000814128"/>
    </source>
</evidence>
<reference evidence="1" key="1">
    <citation type="submission" date="2021-02" db="EMBL/GenBank/DDBJ databases">
        <authorList>
            <consortium name="DOE Joint Genome Institute"/>
            <person name="Ahrendt S."/>
            <person name="Looney B.P."/>
            <person name="Miyauchi S."/>
            <person name="Morin E."/>
            <person name="Drula E."/>
            <person name="Courty P.E."/>
            <person name="Chicoki N."/>
            <person name="Fauchery L."/>
            <person name="Kohler A."/>
            <person name="Kuo A."/>
            <person name="Labutti K."/>
            <person name="Pangilinan J."/>
            <person name="Lipzen A."/>
            <person name="Riley R."/>
            <person name="Andreopoulos W."/>
            <person name="He G."/>
            <person name="Johnson J."/>
            <person name="Barry K.W."/>
            <person name="Grigoriev I.V."/>
            <person name="Nagy L."/>
            <person name="Hibbett D."/>
            <person name="Henrissat B."/>
            <person name="Matheny P.B."/>
            <person name="Labbe J."/>
            <person name="Martin F."/>
        </authorList>
    </citation>
    <scope>NUCLEOTIDE SEQUENCE</scope>
    <source>
        <strain evidence="1">EC-137</strain>
    </source>
</reference>
<keyword evidence="2" id="KW-1185">Reference proteome</keyword>
<dbReference type="EMBL" id="MU273514">
    <property type="protein sequence ID" value="KAI0033685.1"/>
    <property type="molecule type" value="Genomic_DNA"/>
</dbReference>
<evidence type="ECO:0000313" key="1">
    <source>
        <dbReference type="EMBL" id="KAI0033685.1"/>
    </source>
</evidence>
<protein>
    <submittedName>
        <fullName evidence="1">Uncharacterized protein</fullName>
    </submittedName>
</protein>
<organism evidence="1 2">
    <name type="scientific">Vararia minispora EC-137</name>
    <dbReference type="NCBI Taxonomy" id="1314806"/>
    <lineage>
        <taxon>Eukaryota</taxon>
        <taxon>Fungi</taxon>
        <taxon>Dikarya</taxon>
        <taxon>Basidiomycota</taxon>
        <taxon>Agaricomycotina</taxon>
        <taxon>Agaricomycetes</taxon>
        <taxon>Russulales</taxon>
        <taxon>Lachnocladiaceae</taxon>
        <taxon>Vararia</taxon>
    </lineage>
</organism>
<name>A0ACB8QPR3_9AGAM</name>
<sequence length="497" mass="54236">MLFASDKVASLVIWCLNNGITIDPRLQIVADASGGGIRVCAKKGQSFRAEESWTASRWYGYLVSLPSEAEWDGIGLFWLAEGNHRVSYEKMTMNENVEDIRAAARWLRGTRVEEYAAEDEGGPLLETLRVFFDDVLQPLFARRWPQPARSDGTQAMPSWSWSGFCHAYALVSARAFIVDVFHQIAMVPIADAFNHANENHVHLETEWEVCPECGSHKECTHDAGSSGSERESPDEDRAGDSSADARRRRKRRRIEDPPDEAAADPENTCEMVANAPLGATDEAREVFNTYGRLSDAELVVRYGFALGDADAVDVPLSVRDVLACLALDGGADEAETAWLRALAAWLAADAHTWDASSRVSYVESDTAATATAAATPPLGVAPDGSVSHTLWALCAVCALPDLRLGRGSGGTDADADAGAQGEDFSVLRALARRQVQCERRLDAETACAGGPDGGEEERRLDEEGLDPRTLDWMLAEVRRLSPHQKSRPTFRGRSAPF</sequence>
<dbReference type="Proteomes" id="UP000814128">
    <property type="component" value="Unassembled WGS sequence"/>
</dbReference>
<accession>A0ACB8QPR3</accession>